<dbReference type="OrthoDB" id="9813383at2"/>
<dbReference type="InterPro" id="IPR017926">
    <property type="entry name" value="GATASE"/>
</dbReference>
<dbReference type="PATRIC" id="fig|857265.3.peg.884"/>
<proteinExistence type="predicted"/>
<dbReference type="AlphaFoldDB" id="A0A0N1JTY3"/>
<dbReference type="PROSITE" id="PS51273">
    <property type="entry name" value="GATASE_TYPE_1"/>
    <property type="match status" value="1"/>
</dbReference>
<organism evidence="2 3">
    <name type="scientific">Amantichitinum ursilacus</name>
    <dbReference type="NCBI Taxonomy" id="857265"/>
    <lineage>
        <taxon>Bacteria</taxon>
        <taxon>Pseudomonadati</taxon>
        <taxon>Pseudomonadota</taxon>
        <taxon>Betaproteobacteria</taxon>
        <taxon>Neisseriales</taxon>
        <taxon>Chitinibacteraceae</taxon>
        <taxon>Amantichitinum</taxon>
    </lineage>
</organism>
<dbReference type="STRING" id="857265.WG78_04310"/>
<dbReference type="SUPFAM" id="SSF52317">
    <property type="entry name" value="Class I glutamine amidotransferase-like"/>
    <property type="match status" value="1"/>
</dbReference>
<comment type="caution">
    <text evidence="2">The sequence shown here is derived from an EMBL/GenBank/DDBJ whole genome shotgun (WGS) entry which is preliminary data.</text>
</comment>
<evidence type="ECO:0000259" key="1">
    <source>
        <dbReference type="Pfam" id="PF00117"/>
    </source>
</evidence>
<name>A0A0N1JTY3_9NEIS</name>
<dbReference type="EC" id="6.3.5.2" evidence="2"/>
<dbReference type="CDD" id="cd01741">
    <property type="entry name" value="GATase1_1"/>
    <property type="match status" value="1"/>
</dbReference>
<gene>
    <name evidence="2" type="primary">guaA_1</name>
    <name evidence="2" type="ORF">WG78_04310</name>
</gene>
<protein>
    <submittedName>
        <fullName evidence="2">GMP synthase [glutamine-hydrolyzing]</fullName>
        <ecNumber evidence="2">6.3.5.2</ecNumber>
    </submittedName>
</protein>
<reference evidence="2 3" key="1">
    <citation type="submission" date="2015-07" db="EMBL/GenBank/DDBJ databases">
        <title>Draft genome sequence of the Amantichitinum ursilacus IGB-41, a new chitin-degrading bacterium.</title>
        <authorList>
            <person name="Kirstahler P."/>
            <person name="Guenther M."/>
            <person name="Grumaz C."/>
            <person name="Rupp S."/>
            <person name="Zibek S."/>
            <person name="Sohn K."/>
        </authorList>
    </citation>
    <scope>NUCLEOTIDE SEQUENCE [LARGE SCALE GENOMIC DNA]</scope>
    <source>
        <strain evidence="2 3">IGB-41</strain>
    </source>
</reference>
<dbReference type="InterPro" id="IPR029062">
    <property type="entry name" value="Class_I_gatase-like"/>
</dbReference>
<evidence type="ECO:0000313" key="2">
    <source>
        <dbReference type="EMBL" id="KPC54765.1"/>
    </source>
</evidence>
<dbReference type="GO" id="GO:0005829">
    <property type="term" value="C:cytosol"/>
    <property type="evidence" value="ECO:0007669"/>
    <property type="project" value="TreeGrafter"/>
</dbReference>
<dbReference type="PANTHER" id="PTHR42695">
    <property type="entry name" value="GLUTAMINE AMIDOTRANSFERASE YLR126C-RELATED"/>
    <property type="match status" value="1"/>
</dbReference>
<keyword evidence="2" id="KW-0436">Ligase</keyword>
<accession>A0A0N1JTY3</accession>
<feature type="domain" description="Glutamine amidotransferase" evidence="1">
    <location>
        <begin position="39"/>
        <end position="184"/>
    </location>
</feature>
<dbReference type="EMBL" id="LAQT01000002">
    <property type="protein sequence ID" value="KPC54765.1"/>
    <property type="molecule type" value="Genomic_DNA"/>
</dbReference>
<keyword evidence="3" id="KW-1185">Reference proteome</keyword>
<sequence length="240" mass="25599">MPHAQLITHIAFEDAGTLAPVLTQAGYTLQTLDACSIDFSQLDPAAADLLIVAGGPIGVYEGDTFPFLDSEIAFIRARLQQQKPVLGICLGAQLMATALGAKVYPGRNGKEIGWGPLMAGPDIAQLPGLDALIKADFPLFHWHGDTFDLPAGAALLASTAAYPHQAYSLGHYALGLQFHPEVITPYLERWYVANAGELAHAGIDIPTLRAAGWANGPALEQAATAFWHSVLAWMQLPLPR</sequence>
<dbReference type="InterPro" id="IPR044992">
    <property type="entry name" value="ChyE-like"/>
</dbReference>
<dbReference type="NCBIfam" id="NF005458">
    <property type="entry name" value="PRK07053.1"/>
    <property type="match status" value="1"/>
</dbReference>
<evidence type="ECO:0000313" key="3">
    <source>
        <dbReference type="Proteomes" id="UP000037939"/>
    </source>
</evidence>
<dbReference type="PANTHER" id="PTHR42695:SF5">
    <property type="entry name" value="GLUTAMINE AMIDOTRANSFERASE YLR126C-RELATED"/>
    <property type="match status" value="1"/>
</dbReference>
<dbReference type="GO" id="GO:0003922">
    <property type="term" value="F:GMP synthase (glutamine-hydrolyzing) activity"/>
    <property type="evidence" value="ECO:0007669"/>
    <property type="project" value="UniProtKB-EC"/>
</dbReference>
<dbReference type="Pfam" id="PF00117">
    <property type="entry name" value="GATase"/>
    <property type="match status" value="1"/>
</dbReference>
<dbReference type="RefSeq" id="WP_053936540.1">
    <property type="nucleotide sequence ID" value="NZ_LAQT01000002.1"/>
</dbReference>
<dbReference type="Gene3D" id="3.40.50.880">
    <property type="match status" value="1"/>
</dbReference>
<dbReference type="PRINTS" id="PR00096">
    <property type="entry name" value="GATASE"/>
</dbReference>
<dbReference type="Proteomes" id="UP000037939">
    <property type="component" value="Unassembled WGS sequence"/>
</dbReference>